<dbReference type="AlphaFoldDB" id="A0A1C7LWE9"/>
<gene>
    <name evidence="6" type="primary">ZEP</name>
    <name evidence="6" type="ORF">A0H81_11219</name>
</gene>
<evidence type="ECO:0000256" key="1">
    <source>
        <dbReference type="ARBA" id="ARBA00022630"/>
    </source>
</evidence>
<dbReference type="InterPro" id="IPR036188">
    <property type="entry name" value="FAD/NAD-bd_sf"/>
</dbReference>
<evidence type="ECO:0000313" key="6">
    <source>
        <dbReference type="EMBL" id="OBZ69051.1"/>
    </source>
</evidence>
<keyword evidence="3" id="KW-0560">Oxidoreductase</keyword>
<keyword evidence="7" id="KW-1185">Reference proteome</keyword>
<dbReference type="OMA" id="NAGWAIT"/>
<evidence type="ECO:0000256" key="4">
    <source>
        <dbReference type="ARBA" id="ARBA00023033"/>
    </source>
</evidence>
<comment type="caution">
    <text evidence="6">The sequence shown here is derived from an EMBL/GenBank/DDBJ whole genome shotgun (WGS) entry which is preliminary data.</text>
</comment>
<dbReference type="Proteomes" id="UP000092993">
    <property type="component" value="Unassembled WGS sequence"/>
</dbReference>
<evidence type="ECO:0000256" key="3">
    <source>
        <dbReference type="ARBA" id="ARBA00023002"/>
    </source>
</evidence>
<proteinExistence type="predicted"/>
<dbReference type="OrthoDB" id="655030at2759"/>
<keyword evidence="4" id="KW-0503">Monooxygenase</keyword>
<evidence type="ECO:0000259" key="5">
    <source>
        <dbReference type="Pfam" id="PF01494"/>
    </source>
</evidence>
<evidence type="ECO:0000313" key="7">
    <source>
        <dbReference type="Proteomes" id="UP000092993"/>
    </source>
</evidence>
<dbReference type="SUPFAM" id="SSF51905">
    <property type="entry name" value="FAD/NAD(P)-binding domain"/>
    <property type="match status" value="1"/>
</dbReference>
<dbReference type="Pfam" id="PF01494">
    <property type="entry name" value="FAD_binding_3"/>
    <property type="match status" value="1"/>
</dbReference>
<keyword evidence="1" id="KW-0285">Flavoprotein</keyword>
<dbReference type="PRINTS" id="PR00420">
    <property type="entry name" value="RNGMNOXGNASE"/>
</dbReference>
<name>A0A1C7LWE9_GRIFR</name>
<accession>A0A1C7LWE9</accession>
<evidence type="ECO:0000256" key="2">
    <source>
        <dbReference type="ARBA" id="ARBA00022827"/>
    </source>
</evidence>
<dbReference type="EMBL" id="LUGG01000019">
    <property type="protein sequence ID" value="OBZ69051.1"/>
    <property type="molecule type" value="Genomic_DNA"/>
</dbReference>
<reference evidence="6 7" key="1">
    <citation type="submission" date="2016-03" db="EMBL/GenBank/DDBJ databases">
        <title>Whole genome sequencing of Grifola frondosa 9006-11.</title>
        <authorList>
            <person name="Min B."/>
            <person name="Park H."/>
            <person name="Kim J.-G."/>
            <person name="Cho H."/>
            <person name="Oh Y.-L."/>
            <person name="Kong W.-S."/>
            <person name="Choi I.-G."/>
        </authorList>
    </citation>
    <scope>NUCLEOTIDE SEQUENCE [LARGE SCALE GENOMIC DNA]</scope>
    <source>
        <strain evidence="6 7">9006-11</strain>
    </source>
</reference>
<dbReference type="GO" id="GO:0071949">
    <property type="term" value="F:FAD binding"/>
    <property type="evidence" value="ECO:0007669"/>
    <property type="project" value="InterPro"/>
</dbReference>
<dbReference type="InterPro" id="IPR002938">
    <property type="entry name" value="FAD-bd"/>
</dbReference>
<dbReference type="PANTHER" id="PTHR47178">
    <property type="entry name" value="MONOOXYGENASE, FAD-BINDING"/>
    <property type="match status" value="1"/>
</dbReference>
<feature type="domain" description="FAD-binding" evidence="5">
    <location>
        <begin position="309"/>
        <end position="346"/>
    </location>
</feature>
<keyword evidence="2" id="KW-0274">FAD</keyword>
<sequence>MSFSIDSPVLIVGAGIAGLMLAQCFRQRSIPYLIFERDESPMSREQGWGLTLARALDPLLASLPSDIRKDIFTCQVDQSKWDNDTGTFIFIDTTTLEPKYKVPPTKRLRVQRDKLRGLLMRDVDILWSKRFMDVSIVDDGVVATFEDGSKYKGCFLVGADGAQSAVRPLVADNPSLSPLPIRMLGTKATLTSDQAEPLQQIDPLLFQGGDPRTGTFIFISVFDKTLCQDSDEVTYTYQFCLSYPVLPSSTVEPHTSKDTTSTPSLLETLKSLAEPFHPALRRPFLSLPSDSKVVPITIADWDAVSWNGNGRVTLIGDAAHTMTMFRGDGANQGILDALELVQCLEQASVQGRLDKESICQALRSFEAQMCPRARAAVLASRQACLDAHDWNRLAADSPVLSNRVNG</sequence>
<dbReference type="PANTHER" id="PTHR47178:SF1">
    <property type="entry name" value="FAD-BINDING DOMAIN-CONTAINING PROTEIN-RELATED"/>
    <property type="match status" value="1"/>
</dbReference>
<organism evidence="6 7">
    <name type="scientific">Grifola frondosa</name>
    <name type="common">Maitake</name>
    <name type="synonym">Polyporus frondosus</name>
    <dbReference type="NCBI Taxonomy" id="5627"/>
    <lineage>
        <taxon>Eukaryota</taxon>
        <taxon>Fungi</taxon>
        <taxon>Dikarya</taxon>
        <taxon>Basidiomycota</taxon>
        <taxon>Agaricomycotina</taxon>
        <taxon>Agaricomycetes</taxon>
        <taxon>Polyporales</taxon>
        <taxon>Grifolaceae</taxon>
        <taxon>Grifola</taxon>
    </lineage>
</organism>
<dbReference type="Gene3D" id="3.50.50.60">
    <property type="entry name" value="FAD/NAD(P)-binding domain"/>
    <property type="match status" value="1"/>
</dbReference>
<protein>
    <submittedName>
        <fullName evidence="6">Zeaxanthin epoxidase, chloroplastic</fullName>
    </submittedName>
</protein>
<dbReference type="STRING" id="5627.A0A1C7LWE9"/>
<dbReference type="GO" id="GO:0004497">
    <property type="term" value="F:monooxygenase activity"/>
    <property type="evidence" value="ECO:0007669"/>
    <property type="project" value="UniProtKB-KW"/>
</dbReference>